<gene>
    <name evidence="3" type="ORF">WJX75_006291</name>
</gene>
<evidence type="ECO:0000256" key="1">
    <source>
        <dbReference type="SAM" id="MobiDB-lite"/>
    </source>
</evidence>
<dbReference type="InterPro" id="IPR012466">
    <property type="entry name" value="NECAP_PHear"/>
</dbReference>
<dbReference type="Gene3D" id="2.30.29.30">
    <property type="entry name" value="Pleckstrin-homology domain (PH domain)/Phosphotyrosine-binding domain (PTB)"/>
    <property type="match status" value="1"/>
</dbReference>
<dbReference type="PANTHER" id="PTHR12847">
    <property type="entry name" value="ATP-BINDING CASSETTE ABC TRANSPORTER-RELATED"/>
    <property type="match status" value="1"/>
</dbReference>
<evidence type="ECO:0000259" key="2">
    <source>
        <dbReference type="Pfam" id="PF07933"/>
    </source>
</evidence>
<dbReference type="EMBL" id="JALJOT010000006">
    <property type="protein sequence ID" value="KAK9909696.1"/>
    <property type="molecule type" value="Genomic_DNA"/>
</dbReference>
<evidence type="ECO:0000313" key="4">
    <source>
        <dbReference type="Proteomes" id="UP001491310"/>
    </source>
</evidence>
<dbReference type="CDD" id="cd13228">
    <property type="entry name" value="PHear_NECAP"/>
    <property type="match status" value="1"/>
</dbReference>
<reference evidence="3 4" key="1">
    <citation type="journal article" date="2024" name="Nat. Commun.">
        <title>Phylogenomics reveals the evolutionary origins of lichenization in chlorophyte algae.</title>
        <authorList>
            <person name="Puginier C."/>
            <person name="Libourel C."/>
            <person name="Otte J."/>
            <person name="Skaloud P."/>
            <person name="Haon M."/>
            <person name="Grisel S."/>
            <person name="Petersen M."/>
            <person name="Berrin J.G."/>
            <person name="Delaux P.M."/>
            <person name="Dal Grande F."/>
            <person name="Keller J."/>
        </authorList>
    </citation>
    <scope>NUCLEOTIDE SEQUENCE [LARGE SCALE GENOMIC DNA]</scope>
    <source>
        <strain evidence="3 4">SAG 216-7</strain>
    </source>
</reference>
<protein>
    <recommendedName>
        <fullName evidence="2">NECAP PHear domain-containing protein</fullName>
    </recommendedName>
</protein>
<dbReference type="InterPro" id="IPR011993">
    <property type="entry name" value="PH-like_dom_sf"/>
</dbReference>
<dbReference type="SUPFAM" id="SSF50729">
    <property type="entry name" value="PH domain-like"/>
    <property type="match status" value="1"/>
</dbReference>
<organism evidence="3 4">
    <name type="scientific">Coccomyxa subellipsoidea</name>
    <dbReference type="NCBI Taxonomy" id="248742"/>
    <lineage>
        <taxon>Eukaryota</taxon>
        <taxon>Viridiplantae</taxon>
        <taxon>Chlorophyta</taxon>
        <taxon>core chlorophytes</taxon>
        <taxon>Trebouxiophyceae</taxon>
        <taxon>Trebouxiophyceae incertae sedis</taxon>
        <taxon>Coccomyxaceae</taxon>
        <taxon>Coccomyxa</taxon>
    </lineage>
</organism>
<dbReference type="Proteomes" id="UP001491310">
    <property type="component" value="Unassembled WGS sequence"/>
</dbReference>
<dbReference type="Pfam" id="PF07933">
    <property type="entry name" value="DUF1681"/>
    <property type="match status" value="1"/>
</dbReference>
<comment type="caution">
    <text evidence="3">The sequence shown here is derived from an EMBL/GenBank/DDBJ whole genome shotgun (WGS) entry which is preliminary data.</text>
</comment>
<name>A0ABR2YSX6_9CHLO</name>
<feature type="compositionally biased region" description="Polar residues" evidence="1">
    <location>
        <begin position="250"/>
        <end position="265"/>
    </location>
</feature>
<keyword evidence="4" id="KW-1185">Reference proteome</keyword>
<feature type="domain" description="NECAP PHear" evidence="2">
    <location>
        <begin position="6"/>
        <end position="173"/>
    </location>
</feature>
<evidence type="ECO:0000313" key="3">
    <source>
        <dbReference type="EMBL" id="KAK9909696.1"/>
    </source>
</evidence>
<proteinExistence type="predicted"/>
<feature type="region of interest" description="Disordered" evidence="1">
    <location>
        <begin position="168"/>
        <end position="274"/>
    </location>
</feature>
<sequence>MGDEAIEQTLFVAKEVQVYKIPPRPSSGGHKSGDWKVADRIFQGRLRVLSIGEKCELRLEEPGSGELFAMCPVPLGQRAVAVEPVADSSRYFVLRLVDATTKRHAFIGMGFTDRTEAFDFNVALSDHEKYIRRAKEVHAAAKEDAPSGSTEAFSLYKKQDLSLKEGETIKINMRRTSGDRPAASSGGFFSNLPVPPSSSQASQPISLKPLAPPAPKAPLQQERSSATAGGVSGEQPAQSSGYADLLGFDSDTSSPAVQQLVSQMDASRPFGAQTATVAKKEENWATFE</sequence>
<dbReference type="PANTHER" id="PTHR12847:SF3">
    <property type="entry name" value="EAR-BINDING COAT-ASSOCIATED PROTEIN 2, PUTATIVE, EXPRESSED-RELATED"/>
    <property type="match status" value="1"/>
</dbReference>
<feature type="compositionally biased region" description="Low complexity" evidence="1">
    <location>
        <begin position="197"/>
        <end position="209"/>
    </location>
</feature>
<accession>A0ABR2YSX6</accession>